<name>A0A7Y9IDX5_9ACTN</name>
<keyword evidence="3" id="KW-1185">Reference proteome</keyword>
<keyword evidence="1" id="KW-0472">Membrane</keyword>
<sequence length="237" mass="25827">MAGTIVTPARRAARSTVGLKALMAISGLIMYGYLILHMGGNLWVFGGQQAFDTYAHHLRTIGEPMVPHSTVLWIVRIVLLACVVAHIWSAVVLARRSHHARGGIGKRYASNQHRRGMQRSYASFTLRWGGAIIALFVIYHLLHLTLNVIAPGGASDSPYLRYVAGFKIWWVLLSYVIALIAVGFHLRHGLWSGLTTLGANFSAGTRRVLNQLATAVALVIIVGFLTPPVLIFLGVVG</sequence>
<dbReference type="Proteomes" id="UP000569914">
    <property type="component" value="Unassembled WGS sequence"/>
</dbReference>
<feature type="transmembrane region" description="Helical" evidence="1">
    <location>
        <begin position="124"/>
        <end position="142"/>
    </location>
</feature>
<dbReference type="NCBIfam" id="TIGR02046">
    <property type="entry name" value="sdhC_b558_fam"/>
    <property type="match status" value="1"/>
</dbReference>
<gene>
    <name evidence="2" type="ORF">BKA15_006431</name>
</gene>
<accession>A0A7Y9IDX5</accession>
<proteinExistence type="predicted"/>
<dbReference type="InterPro" id="IPR034804">
    <property type="entry name" value="SQR/QFR_C/D"/>
</dbReference>
<reference evidence="2 3" key="1">
    <citation type="submission" date="2020-07" db="EMBL/GenBank/DDBJ databases">
        <title>Sequencing the genomes of 1000 actinobacteria strains.</title>
        <authorList>
            <person name="Klenk H.-P."/>
        </authorList>
    </citation>
    <scope>NUCLEOTIDE SEQUENCE [LARGE SCALE GENOMIC DNA]</scope>
    <source>
        <strain evidence="2 3">DSM 22083</strain>
    </source>
</reference>
<dbReference type="Gene3D" id="1.20.1300.10">
    <property type="entry name" value="Fumarate reductase/succinate dehydrogenase, transmembrane subunit"/>
    <property type="match status" value="1"/>
</dbReference>
<evidence type="ECO:0000313" key="2">
    <source>
        <dbReference type="EMBL" id="NYE75102.1"/>
    </source>
</evidence>
<feature type="transmembrane region" description="Helical" evidence="1">
    <location>
        <begin position="73"/>
        <end position="94"/>
    </location>
</feature>
<keyword evidence="1" id="KW-0812">Transmembrane</keyword>
<dbReference type="CDD" id="cd03498">
    <property type="entry name" value="SQR_TypeB_2_TM"/>
    <property type="match status" value="1"/>
</dbReference>
<protein>
    <submittedName>
        <fullName evidence="2">Succinate dehydrogenase / fumarate reductase cytochrome b subunit</fullName>
    </submittedName>
</protein>
<evidence type="ECO:0000313" key="3">
    <source>
        <dbReference type="Proteomes" id="UP000569914"/>
    </source>
</evidence>
<dbReference type="SUPFAM" id="SSF81343">
    <property type="entry name" value="Fumarate reductase respiratory complex transmembrane subunits"/>
    <property type="match status" value="1"/>
</dbReference>
<organism evidence="2 3">
    <name type="scientific">Microlunatus parietis</name>
    <dbReference type="NCBI Taxonomy" id="682979"/>
    <lineage>
        <taxon>Bacteria</taxon>
        <taxon>Bacillati</taxon>
        <taxon>Actinomycetota</taxon>
        <taxon>Actinomycetes</taxon>
        <taxon>Propionibacteriales</taxon>
        <taxon>Propionibacteriaceae</taxon>
        <taxon>Microlunatus</taxon>
    </lineage>
</organism>
<comment type="caution">
    <text evidence="2">The sequence shown here is derived from an EMBL/GenBank/DDBJ whole genome shotgun (WGS) entry which is preliminary data.</text>
</comment>
<keyword evidence="1" id="KW-1133">Transmembrane helix</keyword>
<dbReference type="InterPro" id="IPR011138">
    <property type="entry name" value="Cytochrome_b-558"/>
</dbReference>
<dbReference type="RefSeq" id="WP_179757663.1">
    <property type="nucleotide sequence ID" value="NZ_JACCBU010000001.1"/>
</dbReference>
<feature type="transmembrane region" description="Helical" evidence="1">
    <location>
        <begin position="17"/>
        <end position="36"/>
    </location>
</feature>
<dbReference type="AlphaFoldDB" id="A0A7Y9IDX5"/>
<dbReference type="EMBL" id="JACCBU010000001">
    <property type="protein sequence ID" value="NYE75102.1"/>
    <property type="molecule type" value="Genomic_DNA"/>
</dbReference>
<feature type="transmembrane region" description="Helical" evidence="1">
    <location>
        <begin position="162"/>
        <end position="184"/>
    </location>
</feature>
<evidence type="ECO:0000256" key="1">
    <source>
        <dbReference type="SAM" id="Phobius"/>
    </source>
</evidence>
<feature type="transmembrane region" description="Helical" evidence="1">
    <location>
        <begin position="212"/>
        <end position="236"/>
    </location>
</feature>
<dbReference type="GO" id="GO:0016020">
    <property type="term" value="C:membrane"/>
    <property type="evidence" value="ECO:0007669"/>
    <property type="project" value="InterPro"/>
</dbReference>